<dbReference type="Pfam" id="PF15860">
    <property type="entry name" value="DUF4728"/>
    <property type="match status" value="1"/>
</dbReference>
<dbReference type="EMBL" id="JAPXFL010000008">
    <property type="protein sequence ID" value="KAK9503130.1"/>
    <property type="molecule type" value="Genomic_DNA"/>
</dbReference>
<feature type="transmembrane region" description="Helical" evidence="1">
    <location>
        <begin position="21"/>
        <end position="45"/>
    </location>
</feature>
<sequence>MALPILDRSVCGLSIKTGSLIIGYLSLAHAILSIIQVVSYTVVFAEYPQYFENFTSSDTPEFDDPSVREKRMQLAMSVVISIIVACVIFAVANLIIDILFVVGIHKKRPNFMLPWIVLSGVGCVLVLSFLGLGAVGLVITFVQALISGTAATFFSFLAVMILYTMLSVISIYCFIIVYSYYRTTKDQISASRSMQYSKIFGIDDRVEHASYYPQADHVRQNLLSKGPSDYGAFNN</sequence>
<accession>A0AAW1CI14</accession>
<gene>
    <name evidence="3" type="ORF">O3M35_011760</name>
    <name evidence="2" type="ORF">O3M35_013346</name>
</gene>
<comment type="caution">
    <text evidence="2">The sequence shown here is derived from an EMBL/GenBank/DDBJ whole genome shotgun (WGS) entry which is preliminary data.</text>
</comment>
<feature type="transmembrane region" description="Helical" evidence="1">
    <location>
        <begin position="152"/>
        <end position="181"/>
    </location>
</feature>
<keyword evidence="1" id="KW-0812">Transmembrane</keyword>
<dbReference type="PANTHER" id="PTHR36694:SF11">
    <property type="entry name" value="LP21121P-RELATED"/>
    <property type="match status" value="1"/>
</dbReference>
<dbReference type="EMBL" id="JAPXFL010000088">
    <property type="protein sequence ID" value="KAK9496368.1"/>
    <property type="molecule type" value="Genomic_DNA"/>
</dbReference>
<reference evidence="2 4" key="1">
    <citation type="submission" date="2022-12" db="EMBL/GenBank/DDBJ databases">
        <title>Chromosome-level genome assembly of true bugs.</title>
        <authorList>
            <person name="Ma L."/>
            <person name="Li H."/>
        </authorList>
    </citation>
    <scope>NUCLEOTIDE SEQUENCE [LARGE SCALE GENOMIC DNA]</scope>
    <source>
        <strain evidence="2">Lab_2022b</strain>
    </source>
</reference>
<evidence type="ECO:0000256" key="1">
    <source>
        <dbReference type="SAM" id="Phobius"/>
    </source>
</evidence>
<organism evidence="2 4">
    <name type="scientific">Rhynocoris fuscipes</name>
    <dbReference type="NCBI Taxonomy" id="488301"/>
    <lineage>
        <taxon>Eukaryota</taxon>
        <taxon>Metazoa</taxon>
        <taxon>Ecdysozoa</taxon>
        <taxon>Arthropoda</taxon>
        <taxon>Hexapoda</taxon>
        <taxon>Insecta</taxon>
        <taxon>Pterygota</taxon>
        <taxon>Neoptera</taxon>
        <taxon>Paraneoptera</taxon>
        <taxon>Hemiptera</taxon>
        <taxon>Heteroptera</taxon>
        <taxon>Panheteroptera</taxon>
        <taxon>Cimicomorpha</taxon>
        <taxon>Reduviidae</taxon>
        <taxon>Harpactorinae</taxon>
        <taxon>Harpactorini</taxon>
        <taxon>Rhynocoris</taxon>
    </lineage>
</organism>
<dbReference type="Proteomes" id="UP001461498">
    <property type="component" value="Unassembled WGS sequence"/>
</dbReference>
<feature type="transmembrane region" description="Helical" evidence="1">
    <location>
        <begin position="74"/>
        <end position="103"/>
    </location>
</feature>
<keyword evidence="1" id="KW-0472">Membrane</keyword>
<dbReference type="InterPro" id="IPR031720">
    <property type="entry name" value="DUF4728"/>
</dbReference>
<keyword evidence="1" id="KW-1133">Transmembrane helix</keyword>
<dbReference type="PANTHER" id="PTHR36694">
    <property type="entry name" value="PASIFLORA 1, ISOFORM A-RELATED"/>
    <property type="match status" value="1"/>
</dbReference>
<evidence type="ECO:0000313" key="3">
    <source>
        <dbReference type="EMBL" id="KAK9503130.1"/>
    </source>
</evidence>
<name>A0AAW1CI14_9HEMI</name>
<proteinExistence type="predicted"/>
<evidence type="ECO:0000313" key="2">
    <source>
        <dbReference type="EMBL" id="KAK9496368.1"/>
    </source>
</evidence>
<feature type="transmembrane region" description="Helical" evidence="1">
    <location>
        <begin position="115"/>
        <end position="146"/>
    </location>
</feature>
<dbReference type="AlphaFoldDB" id="A0AAW1CI14"/>
<keyword evidence="4" id="KW-1185">Reference proteome</keyword>
<evidence type="ECO:0000313" key="4">
    <source>
        <dbReference type="Proteomes" id="UP001461498"/>
    </source>
</evidence>
<protein>
    <submittedName>
        <fullName evidence="2">Uncharacterized protein</fullName>
    </submittedName>
</protein>